<feature type="non-terminal residue" evidence="1">
    <location>
        <position position="81"/>
    </location>
</feature>
<protein>
    <submittedName>
        <fullName evidence="1">Uncharacterized protein</fullName>
    </submittedName>
</protein>
<dbReference type="HOGENOM" id="CLU_2580388_0_0_1"/>
<dbReference type="Proteomes" id="UP000054217">
    <property type="component" value="Unassembled WGS sequence"/>
</dbReference>
<name>A0A0C3JAD3_PISTI</name>
<dbReference type="InParanoid" id="A0A0C3JAD3"/>
<dbReference type="EMBL" id="KN831964">
    <property type="protein sequence ID" value="KIO06008.1"/>
    <property type="molecule type" value="Genomic_DNA"/>
</dbReference>
<reference evidence="2" key="2">
    <citation type="submission" date="2015-01" db="EMBL/GenBank/DDBJ databases">
        <title>Evolutionary Origins and Diversification of the Mycorrhizal Mutualists.</title>
        <authorList>
            <consortium name="DOE Joint Genome Institute"/>
            <consortium name="Mycorrhizal Genomics Consortium"/>
            <person name="Kohler A."/>
            <person name="Kuo A."/>
            <person name="Nagy L.G."/>
            <person name="Floudas D."/>
            <person name="Copeland A."/>
            <person name="Barry K.W."/>
            <person name="Cichocki N."/>
            <person name="Veneault-Fourrey C."/>
            <person name="LaButti K."/>
            <person name="Lindquist E.A."/>
            <person name="Lipzen A."/>
            <person name="Lundell T."/>
            <person name="Morin E."/>
            <person name="Murat C."/>
            <person name="Riley R."/>
            <person name="Ohm R."/>
            <person name="Sun H."/>
            <person name="Tunlid A."/>
            <person name="Henrissat B."/>
            <person name="Grigoriev I.V."/>
            <person name="Hibbett D.S."/>
            <person name="Martin F."/>
        </authorList>
    </citation>
    <scope>NUCLEOTIDE SEQUENCE [LARGE SCALE GENOMIC DNA]</scope>
    <source>
        <strain evidence="2">Marx 270</strain>
    </source>
</reference>
<dbReference type="Gene3D" id="1.10.10.10">
    <property type="entry name" value="Winged helix-like DNA-binding domain superfamily/Winged helix DNA-binding domain"/>
    <property type="match status" value="1"/>
</dbReference>
<dbReference type="STRING" id="870435.A0A0C3JAD3"/>
<dbReference type="InterPro" id="IPR036388">
    <property type="entry name" value="WH-like_DNA-bd_sf"/>
</dbReference>
<sequence>MSLDFKQTRIRVEPIRVETGVESTEVLKTVNEKRKYVCLSCPLPGTMEAQKTMKSWALIQKVVWQLFHRFSLNISNVKKLV</sequence>
<reference evidence="1 2" key="1">
    <citation type="submission" date="2014-04" db="EMBL/GenBank/DDBJ databases">
        <authorList>
            <consortium name="DOE Joint Genome Institute"/>
            <person name="Kuo A."/>
            <person name="Kohler A."/>
            <person name="Costa M.D."/>
            <person name="Nagy L.G."/>
            <person name="Floudas D."/>
            <person name="Copeland A."/>
            <person name="Barry K.W."/>
            <person name="Cichocki N."/>
            <person name="Veneault-Fourrey C."/>
            <person name="LaButti K."/>
            <person name="Lindquist E.A."/>
            <person name="Lipzen A."/>
            <person name="Lundell T."/>
            <person name="Morin E."/>
            <person name="Murat C."/>
            <person name="Sun H."/>
            <person name="Tunlid A."/>
            <person name="Henrissat B."/>
            <person name="Grigoriev I.V."/>
            <person name="Hibbett D.S."/>
            <person name="Martin F."/>
            <person name="Nordberg H.P."/>
            <person name="Cantor M.N."/>
            <person name="Hua S.X."/>
        </authorList>
    </citation>
    <scope>NUCLEOTIDE SEQUENCE [LARGE SCALE GENOMIC DNA]</scope>
    <source>
        <strain evidence="1 2">Marx 270</strain>
    </source>
</reference>
<dbReference type="AlphaFoldDB" id="A0A0C3JAD3"/>
<keyword evidence="2" id="KW-1185">Reference proteome</keyword>
<proteinExistence type="predicted"/>
<organism evidence="1 2">
    <name type="scientific">Pisolithus tinctorius Marx 270</name>
    <dbReference type="NCBI Taxonomy" id="870435"/>
    <lineage>
        <taxon>Eukaryota</taxon>
        <taxon>Fungi</taxon>
        <taxon>Dikarya</taxon>
        <taxon>Basidiomycota</taxon>
        <taxon>Agaricomycotina</taxon>
        <taxon>Agaricomycetes</taxon>
        <taxon>Agaricomycetidae</taxon>
        <taxon>Boletales</taxon>
        <taxon>Sclerodermatineae</taxon>
        <taxon>Pisolithaceae</taxon>
        <taxon>Pisolithus</taxon>
    </lineage>
</organism>
<gene>
    <name evidence="1" type="ORF">M404DRAFT_999234</name>
</gene>
<evidence type="ECO:0000313" key="2">
    <source>
        <dbReference type="Proteomes" id="UP000054217"/>
    </source>
</evidence>
<evidence type="ECO:0000313" key="1">
    <source>
        <dbReference type="EMBL" id="KIO06008.1"/>
    </source>
</evidence>
<accession>A0A0C3JAD3</accession>
<dbReference type="OrthoDB" id="27073at2759"/>